<dbReference type="SUPFAM" id="SSF53137">
    <property type="entry name" value="Translational machinery components"/>
    <property type="match status" value="1"/>
</dbReference>
<dbReference type="Pfam" id="PF00411">
    <property type="entry name" value="Ribosomal_S11"/>
    <property type="match status" value="1"/>
</dbReference>
<dbReference type="HAMAP" id="MF_01310">
    <property type="entry name" value="Ribosomal_uS11"/>
    <property type="match status" value="1"/>
</dbReference>
<organism evidence="9 10">
    <name type="scientific">Candidatus Magasanikbacteria bacterium RIFCSPHIGHO2_02_FULL_45_10</name>
    <dbReference type="NCBI Taxonomy" id="1798679"/>
    <lineage>
        <taxon>Bacteria</taxon>
        <taxon>Candidatus Magasanikiibacteriota</taxon>
    </lineage>
</organism>
<dbReference type="FunFam" id="3.30.420.80:FF:000010">
    <property type="entry name" value="30S ribosomal protein S11"/>
    <property type="match status" value="1"/>
</dbReference>
<dbReference type="GO" id="GO:0006412">
    <property type="term" value="P:translation"/>
    <property type="evidence" value="ECO:0007669"/>
    <property type="project" value="UniProtKB-UniRule"/>
</dbReference>
<protein>
    <recommendedName>
        <fullName evidence="6 7">Small ribosomal subunit protein uS11</fullName>
    </recommendedName>
</protein>
<dbReference type="GO" id="GO:0003735">
    <property type="term" value="F:structural constituent of ribosome"/>
    <property type="evidence" value="ECO:0007669"/>
    <property type="project" value="InterPro"/>
</dbReference>
<evidence type="ECO:0000256" key="4">
    <source>
        <dbReference type="ARBA" id="ARBA00022980"/>
    </source>
</evidence>
<dbReference type="EMBL" id="MFQA01000010">
    <property type="protein sequence ID" value="OGH69232.1"/>
    <property type="molecule type" value="Genomic_DNA"/>
</dbReference>
<dbReference type="InterPro" id="IPR001971">
    <property type="entry name" value="Ribosomal_uS11"/>
</dbReference>
<comment type="subunit">
    <text evidence="7">Part of the 30S ribosomal subunit. Interacts with proteins S7 and S18. Binds to IF-3.</text>
</comment>
<dbReference type="PROSITE" id="PS00054">
    <property type="entry name" value="RIBOSOMAL_S11"/>
    <property type="match status" value="1"/>
</dbReference>
<keyword evidence="4 7" id="KW-0689">Ribosomal protein</keyword>
<keyword evidence="2 7" id="KW-0699">rRNA-binding</keyword>
<dbReference type="InterPro" id="IPR036967">
    <property type="entry name" value="Ribosomal_uS11_sf"/>
</dbReference>
<evidence type="ECO:0000256" key="3">
    <source>
        <dbReference type="ARBA" id="ARBA00022884"/>
    </source>
</evidence>
<sequence length="117" mass="12452">MKAVPRGNAYVQASYNNTIITITDPNGAVLGWSSSGVTGFKGPKKATPYAASMVVKDLMERVADYGVKEINVYVKGIGGGRESAIRALHANGLNVLSITDMTPIPHNGCRPPKPRRV</sequence>
<comment type="caution">
    <text evidence="9">The sequence shown here is derived from an EMBL/GenBank/DDBJ whole genome shotgun (WGS) entry which is preliminary data.</text>
</comment>
<keyword evidence="3 7" id="KW-0694">RNA-binding</keyword>
<dbReference type="PIRSF" id="PIRSF002131">
    <property type="entry name" value="Ribosomal_S11"/>
    <property type="match status" value="1"/>
</dbReference>
<dbReference type="GO" id="GO:0005840">
    <property type="term" value="C:ribosome"/>
    <property type="evidence" value="ECO:0007669"/>
    <property type="project" value="UniProtKB-KW"/>
</dbReference>
<evidence type="ECO:0000256" key="7">
    <source>
        <dbReference type="HAMAP-Rule" id="MF_01310"/>
    </source>
</evidence>
<evidence type="ECO:0000313" key="9">
    <source>
        <dbReference type="EMBL" id="OGH69232.1"/>
    </source>
</evidence>
<dbReference type="PANTHER" id="PTHR11759">
    <property type="entry name" value="40S RIBOSOMAL PROTEIN S14/30S RIBOSOMAL PROTEIN S11"/>
    <property type="match status" value="1"/>
</dbReference>
<reference evidence="9 10" key="1">
    <citation type="journal article" date="2016" name="Nat. Commun.">
        <title>Thousands of microbial genomes shed light on interconnected biogeochemical processes in an aquifer system.</title>
        <authorList>
            <person name="Anantharaman K."/>
            <person name="Brown C.T."/>
            <person name="Hug L.A."/>
            <person name="Sharon I."/>
            <person name="Castelle C.J."/>
            <person name="Probst A.J."/>
            <person name="Thomas B.C."/>
            <person name="Singh A."/>
            <person name="Wilkins M.J."/>
            <person name="Karaoz U."/>
            <person name="Brodie E.L."/>
            <person name="Williams K.H."/>
            <person name="Hubbard S.S."/>
            <person name="Banfield J.F."/>
        </authorList>
    </citation>
    <scope>NUCLEOTIDE SEQUENCE [LARGE SCALE GENOMIC DNA]</scope>
</reference>
<dbReference type="GO" id="GO:1990904">
    <property type="term" value="C:ribonucleoprotein complex"/>
    <property type="evidence" value="ECO:0007669"/>
    <property type="project" value="UniProtKB-KW"/>
</dbReference>
<evidence type="ECO:0000256" key="8">
    <source>
        <dbReference type="RuleBase" id="RU003629"/>
    </source>
</evidence>
<evidence type="ECO:0000256" key="5">
    <source>
        <dbReference type="ARBA" id="ARBA00023274"/>
    </source>
</evidence>
<evidence type="ECO:0000256" key="6">
    <source>
        <dbReference type="ARBA" id="ARBA00035160"/>
    </source>
</evidence>
<dbReference type="Gene3D" id="3.30.420.80">
    <property type="entry name" value="Ribosomal protein S11"/>
    <property type="match status" value="1"/>
</dbReference>
<dbReference type="GO" id="GO:0019843">
    <property type="term" value="F:rRNA binding"/>
    <property type="evidence" value="ECO:0007669"/>
    <property type="project" value="UniProtKB-UniRule"/>
</dbReference>
<dbReference type="NCBIfam" id="NF003698">
    <property type="entry name" value="PRK05309.1"/>
    <property type="match status" value="1"/>
</dbReference>
<keyword evidence="5 7" id="KW-0687">Ribonucleoprotein</keyword>
<name>A0A1F6MC44_9BACT</name>
<accession>A0A1F6MC44</accession>
<proteinExistence type="inferred from homology"/>
<comment type="similarity">
    <text evidence="1 7 8">Belongs to the universal ribosomal protein uS11 family.</text>
</comment>
<dbReference type="Proteomes" id="UP000176413">
    <property type="component" value="Unassembled WGS sequence"/>
</dbReference>
<evidence type="ECO:0000256" key="1">
    <source>
        <dbReference type="ARBA" id="ARBA00006194"/>
    </source>
</evidence>
<dbReference type="InterPro" id="IPR018102">
    <property type="entry name" value="Ribosomal_uS11_CS"/>
</dbReference>
<dbReference type="NCBIfam" id="TIGR03632">
    <property type="entry name" value="uS11_bact"/>
    <property type="match status" value="1"/>
</dbReference>
<comment type="function">
    <text evidence="7">Located on the platform of the 30S subunit, it bridges several disparate RNA helices of the 16S rRNA. Forms part of the Shine-Dalgarno cleft in the 70S ribosome.</text>
</comment>
<evidence type="ECO:0000313" key="10">
    <source>
        <dbReference type="Proteomes" id="UP000176413"/>
    </source>
</evidence>
<dbReference type="InterPro" id="IPR019981">
    <property type="entry name" value="Ribosomal_uS11_bac-type"/>
</dbReference>
<dbReference type="AlphaFoldDB" id="A0A1F6MC44"/>
<gene>
    <name evidence="7" type="primary">rpsK</name>
    <name evidence="9" type="ORF">A3D53_02670</name>
</gene>
<evidence type="ECO:0000256" key="2">
    <source>
        <dbReference type="ARBA" id="ARBA00022730"/>
    </source>
</evidence>